<evidence type="ECO:0000256" key="1">
    <source>
        <dbReference type="SAM" id="MobiDB-lite"/>
    </source>
</evidence>
<dbReference type="EMBL" id="CADCVQ010000066">
    <property type="protein sequence ID" value="CAA9492898.1"/>
    <property type="molecule type" value="Genomic_DNA"/>
</dbReference>
<accession>A0A6J4SA43</accession>
<dbReference type="AlphaFoldDB" id="A0A6J4SA43"/>
<organism evidence="2">
    <name type="scientific">uncultured Solirubrobacteraceae bacterium</name>
    <dbReference type="NCBI Taxonomy" id="1162706"/>
    <lineage>
        <taxon>Bacteria</taxon>
        <taxon>Bacillati</taxon>
        <taxon>Actinomycetota</taxon>
        <taxon>Thermoleophilia</taxon>
        <taxon>Solirubrobacterales</taxon>
        <taxon>Solirubrobacteraceae</taxon>
        <taxon>environmental samples</taxon>
    </lineage>
</organism>
<feature type="compositionally biased region" description="Basic and acidic residues" evidence="1">
    <location>
        <begin position="73"/>
        <end position="84"/>
    </location>
</feature>
<name>A0A6J4SA43_9ACTN</name>
<reference evidence="2" key="1">
    <citation type="submission" date="2020-02" db="EMBL/GenBank/DDBJ databases">
        <authorList>
            <person name="Meier V. D."/>
        </authorList>
    </citation>
    <scope>NUCLEOTIDE SEQUENCE</scope>
    <source>
        <strain evidence="2">AVDCRST_MAG67</strain>
    </source>
</reference>
<feature type="region of interest" description="Disordered" evidence="1">
    <location>
        <begin position="46"/>
        <end position="84"/>
    </location>
</feature>
<gene>
    <name evidence="2" type="ORF">AVDCRST_MAG67-1456</name>
</gene>
<proteinExistence type="predicted"/>
<sequence>MAAGDPTGARFIGSRLRRQPIANVMRTPNPGDATAPLATFTFSDMPVISRTPRPTPWLASRRGKTGMHSPRYAARETGKHSRYA</sequence>
<evidence type="ECO:0000313" key="2">
    <source>
        <dbReference type="EMBL" id="CAA9492898.1"/>
    </source>
</evidence>
<protein>
    <submittedName>
        <fullName evidence="2">Uncharacterized protein</fullName>
    </submittedName>
</protein>